<keyword evidence="1" id="KW-1133">Transmembrane helix</keyword>
<organism evidence="2 3">
    <name type="scientific">Rhododendron griersonianum</name>
    <dbReference type="NCBI Taxonomy" id="479676"/>
    <lineage>
        <taxon>Eukaryota</taxon>
        <taxon>Viridiplantae</taxon>
        <taxon>Streptophyta</taxon>
        <taxon>Embryophyta</taxon>
        <taxon>Tracheophyta</taxon>
        <taxon>Spermatophyta</taxon>
        <taxon>Magnoliopsida</taxon>
        <taxon>eudicotyledons</taxon>
        <taxon>Gunneridae</taxon>
        <taxon>Pentapetalae</taxon>
        <taxon>asterids</taxon>
        <taxon>Ericales</taxon>
        <taxon>Ericaceae</taxon>
        <taxon>Ericoideae</taxon>
        <taxon>Rhodoreae</taxon>
        <taxon>Rhododendron</taxon>
    </lineage>
</organism>
<evidence type="ECO:0000313" key="2">
    <source>
        <dbReference type="EMBL" id="KAG5541394.1"/>
    </source>
</evidence>
<gene>
    <name evidence="2" type="ORF">RHGRI_021283</name>
</gene>
<evidence type="ECO:0000256" key="1">
    <source>
        <dbReference type="SAM" id="Phobius"/>
    </source>
</evidence>
<protein>
    <submittedName>
        <fullName evidence="2">Uncharacterized protein</fullName>
    </submittedName>
</protein>
<comment type="caution">
    <text evidence="2">The sequence shown here is derived from an EMBL/GenBank/DDBJ whole genome shotgun (WGS) entry which is preliminary data.</text>
</comment>
<reference evidence="2" key="1">
    <citation type="submission" date="2020-08" db="EMBL/GenBank/DDBJ databases">
        <title>Plant Genome Project.</title>
        <authorList>
            <person name="Zhang R.-G."/>
        </authorList>
    </citation>
    <scope>NUCLEOTIDE SEQUENCE</scope>
    <source>
        <strain evidence="2">WSP0</strain>
        <tissue evidence="2">Leaf</tissue>
    </source>
</reference>
<proteinExistence type="predicted"/>
<dbReference type="AlphaFoldDB" id="A0AAV6JP86"/>
<feature type="transmembrane region" description="Helical" evidence="1">
    <location>
        <begin position="12"/>
        <end position="35"/>
    </location>
</feature>
<keyword evidence="3" id="KW-1185">Reference proteome</keyword>
<sequence>MPRACCGGKCTCFIVAMTVLYCVFWVGDLVFGLALKATELSDLEIRVIGSLSLFFSVGLIVLYFVALCKDRDGALASQRD</sequence>
<dbReference type="EMBL" id="JACTNZ010000007">
    <property type="protein sequence ID" value="KAG5541394.1"/>
    <property type="molecule type" value="Genomic_DNA"/>
</dbReference>
<accession>A0AAV6JP86</accession>
<keyword evidence="1" id="KW-0472">Membrane</keyword>
<name>A0AAV6JP86_9ERIC</name>
<feature type="transmembrane region" description="Helical" evidence="1">
    <location>
        <begin position="47"/>
        <end position="68"/>
    </location>
</feature>
<keyword evidence="1" id="KW-0812">Transmembrane</keyword>
<dbReference type="Proteomes" id="UP000823749">
    <property type="component" value="Chromosome 7"/>
</dbReference>
<evidence type="ECO:0000313" key="3">
    <source>
        <dbReference type="Proteomes" id="UP000823749"/>
    </source>
</evidence>